<dbReference type="InterPro" id="IPR021529">
    <property type="entry name" value="DUF2798"/>
</dbReference>
<keyword evidence="1" id="KW-1133">Transmembrane helix</keyword>
<accession>A0ABW6ACN4</accession>
<organism evidence="2 3">
    <name type="scientific">Terrimonas rubra</name>
    <dbReference type="NCBI Taxonomy" id="1035890"/>
    <lineage>
        <taxon>Bacteria</taxon>
        <taxon>Pseudomonadati</taxon>
        <taxon>Bacteroidota</taxon>
        <taxon>Chitinophagia</taxon>
        <taxon>Chitinophagales</taxon>
        <taxon>Chitinophagaceae</taxon>
        <taxon>Terrimonas</taxon>
    </lineage>
</organism>
<keyword evidence="1" id="KW-0812">Transmembrane</keyword>
<gene>
    <name evidence="2" type="ORF">ACFS6H_19670</name>
</gene>
<dbReference type="Pfam" id="PF11391">
    <property type="entry name" value="DUF2798"/>
    <property type="match status" value="1"/>
</dbReference>
<comment type="caution">
    <text evidence="2">The sequence shown here is derived from an EMBL/GenBank/DDBJ whole genome shotgun (WGS) entry which is preliminary data.</text>
</comment>
<feature type="transmembrane region" description="Helical" evidence="1">
    <location>
        <begin position="7"/>
        <end position="30"/>
    </location>
</feature>
<evidence type="ECO:0000313" key="3">
    <source>
        <dbReference type="Proteomes" id="UP001597511"/>
    </source>
</evidence>
<keyword evidence="3" id="KW-1185">Reference proteome</keyword>
<sequence length="45" mass="5025">MKQKIVFALIMGILTTGIISFTLITVNVGWAHLHTSVWLRSWAVA</sequence>
<evidence type="ECO:0000256" key="1">
    <source>
        <dbReference type="SAM" id="Phobius"/>
    </source>
</evidence>
<proteinExistence type="predicted"/>
<dbReference type="RefSeq" id="WP_386103184.1">
    <property type="nucleotide sequence ID" value="NZ_JBHUOZ010000003.1"/>
</dbReference>
<evidence type="ECO:0000313" key="2">
    <source>
        <dbReference type="EMBL" id="MFD2921948.1"/>
    </source>
</evidence>
<keyword evidence="1" id="KW-0472">Membrane</keyword>
<name>A0ABW6ACN4_9BACT</name>
<reference evidence="3" key="1">
    <citation type="journal article" date="2019" name="Int. J. Syst. Evol. Microbiol.">
        <title>The Global Catalogue of Microorganisms (GCM) 10K type strain sequencing project: providing services to taxonomists for standard genome sequencing and annotation.</title>
        <authorList>
            <consortium name="The Broad Institute Genomics Platform"/>
            <consortium name="The Broad Institute Genome Sequencing Center for Infectious Disease"/>
            <person name="Wu L."/>
            <person name="Ma J."/>
        </authorList>
    </citation>
    <scope>NUCLEOTIDE SEQUENCE [LARGE SCALE GENOMIC DNA]</scope>
    <source>
        <strain evidence="3">KCTC 23299</strain>
    </source>
</reference>
<protein>
    <submittedName>
        <fullName evidence="2">DUF2798 domain-containing protein</fullName>
    </submittedName>
</protein>
<dbReference type="Proteomes" id="UP001597511">
    <property type="component" value="Unassembled WGS sequence"/>
</dbReference>
<dbReference type="EMBL" id="JBHUOZ010000003">
    <property type="protein sequence ID" value="MFD2921948.1"/>
    <property type="molecule type" value="Genomic_DNA"/>
</dbReference>